<feature type="compositionally biased region" description="Basic and acidic residues" evidence="4">
    <location>
        <begin position="34"/>
        <end position="44"/>
    </location>
</feature>
<evidence type="ECO:0000256" key="4">
    <source>
        <dbReference type="SAM" id="MobiDB-lite"/>
    </source>
</evidence>
<evidence type="ECO:0000256" key="2">
    <source>
        <dbReference type="ARBA" id="ARBA00022448"/>
    </source>
</evidence>
<gene>
    <name evidence="5" type="ORF">NAV_LOCUS4054</name>
</gene>
<organism evidence="5 6">
    <name type="scientific">Acanthocheilonema viteae</name>
    <name type="common">Filarial nematode worm</name>
    <name type="synonym">Dipetalonema viteae</name>
    <dbReference type="NCBI Taxonomy" id="6277"/>
    <lineage>
        <taxon>Eukaryota</taxon>
        <taxon>Metazoa</taxon>
        <taxon>Ecdysozoa</taxon>
        <taxon>Nematoda</taxon>
        <taxon>Chromadorea</taxon>
        <taxon>Rhabditida</taxon>
        <taxon>Spirurina</taxon>
        <taxon>Spiruromorpha</taxon>
        <taxon>Filarioidea</taxon>
        <taxon>Onchocercidae</taxon>
        <taxon>Acanthocheilonema</taxon>
    </lineage>
</organism>
<keyword evidence="3" id="KW-0653">Protein transport</keyword>
<protein>
    <recommendedName>
        <fullName evidence="7">Armadillo repeat-containing domain-containing protein</fullName>
    </recommendedName>
</protein>
<keyword evidence="2" id="KW-0813">Transport</keyword>
<reference evidence="5 6" key="1">
    <citation type="submission" date="2018-08" db="EMBL/GenBank/DDBJ databases">
        <authorList>
            <person name="Laetsch R D."/>
            <person name="Stevens L."/>
            <person name="Kumar S."/>
            <person name="Blaxter L. M."/>
        </authorList>
    </citation>
    <scope>NUCLEOTIDE SEQUENCE [LARGE SCALE GENOMIC DNA]</scope>
</reference>
<keyword evidence="6" id="KW-1185">Reference proteome</keyword>
<name>A0A498SGT5_ACAVI</name>
<dbReference type="AlphaFoldDB" id="A0A498SGT5"/>
<sequence>MNKKGRCKSQKSKQKHKRPKESEKKVVLAGSSDSDEKSSDVERSRYSAKAVNCKKCLKSENKHTHSHAPDIKAMMDIFGEKPTVENFKRVLQVINELVDNYDISERITEMIQQGIEVILIQGMQFTNTTIQYYSIHGLSVIVKYMNETQLKNLMQCALLQSLAIALKSDTDFIVQEFIELCSSIAIKSIEMRDILVSFGTLHISGLLSINYQIISKEIAFVIAIFLRNLCYLKPVPEFILKHVTNGARYLLRHEDYEIRLAALNAILEVVSNREFAVIFDDAYIENILKFLNSPWRAEIKAAFNIASEFTRQQNCNTDKLIKEGFIGMIISILARNSTVDFGYDACSMLARILSNKKYVESVIESGLVLLLIGLMDEGTDSYKIKACKALTYMHSNLDRKNAIKIADQMYLEKLCNILTNDNNNCIACALALINSILEACSEEKIEGQLKQATKYIKGSEAYEHIMQYASSECYKVQNLAENVFHHLNDNVMNDRDEEVSQVTNF</sequence>
<proteinExistence type="inferred from homology"/>
<feature type="compositionally biased region" description="Basic residues" evidence="4">
    <location>
        <begin position="1"/>
        <end position="19"/>
    </location>
</feature>
<accession>A0A498SGT5</accession>
<dbReference type="PANTHER" id="PTHR23316">
    <property type="entry name" value="IMPORTIN ALPHA"/>
    <property type="match status" value="1"/>
</dbReference>
<dbReference type="Proteomes" id="UP000276991">
    <property type="component" value="Unassembled WGS sequence"/>
</dbReference>
<dbReference type="GO" id="GO:0015031">
    <property type="term" value="P:protein transport"/>
    <property type="evidence" value="ECO:0007669"/>
    <property type="project" value="UniProtKB-KW"/>
</dbReference>
<feature type="region of interest" description="Disordered" evidence="4">
    <location>
        <begin position="1"/>
        <end position="44"/>
    </location>
</feature>
<evidence type="ECO:0000256" key="1">
    <source>
        <dbReference type="ARBA" id="ARBA00010394"/>
    </source>
</evidence>
<comment type="similarity">
    <text evidence="1">Belongs to the importin alpha family.</text>
</comment>
<evidence type="ECO:0000313" key="5">
    <source>
        <dbReference type="EMBL" id="VBB29249.1"/>
    </source>
</evidence>
<evidence type="ECO:0000256" key="3">
    <source>
        <dbReference type="ARBA" id="ARBA00022927"/>
    </source>
</evidence>
<evidence type="ECO:0000313" key="6">
    <source>
        <dbReference type="Proteomes" id="UP000276991"/>
    </source>
</evidence>
<dbReference type="OrthoDB" id="5845150at2759"/>
<dbReference type="Gene3D" id="1.25.10.10">
    <property type="entry name" value="Leucine-rich Repeat Variant"/>
    <property type="match status" value="1"/>
</dbReference>
<evidence type="ECO:0008006" key="7">
    <source>
        <dbReference type="Google" id="ProtNLM"/>
    </source>
</evidence>
<dbReference type="EMBL" id="UPTC01000570">
    <property type="protein sequence ID" value="VBB29249.1"/>
    <property type="molecule type" value="Genomic_DNA"/>
</dbReference>
<dbReference type="SUPFAM" id="SSF48371">
    <property type="entry name" value="ARM repeat"/>
    <property type="match status" value="1"/>
</dbReference>
<dbReference type="InterPro" id="IPR011989">
    <property type="entry name" value="ARM-like"/>
</dbReference>
<dbReference type="STRING" id="6277.A0A498SGT5"/>
<dbReference type="InterPro" id="IPR016024">
    <property type="entry name" value="ARM-type_fold"/>
</dbReference>